<keyword evidence="2" id="KW-1185">Reference proteome</keyword>
<dbReference type="GO" id="GO:0016853">
    <property type="term" value="F:isomerase activity"/>
    <property type="evidence" value="ECO:0007669"/>
    <property type="project" value="UniProtKB-KW"/>
</dbReference>
<dbReference type="InterPro" id="IPR029045">
    <property type="entry name" value="ClpP/crotonase-like_dom_sf"/>
</dbReference>
<accession>A0A6M6JKR5</accession>
<dbReference type="InterPro" id="IPR001753">
    <property type="entry name" value="Enoyl-CoA_hydra/iso"/>
</dbReference>
<dbReference type="CDD" id="cd06558">
    <property type="entry name" value="crotonase-like"/>
    <property type="match status" value="1"/>
</dbReference>
<evidence type="ECO:0000313" key="2">
    <source>
        <dbReference type="Proteomes" id="UP000505377"/>
    </source>
</evidence>
<dbReference type="AlphaFoldDB" id="A0A6M6JKR5"/>
<dbReference type="Gene3D" id="3.90.226.10">
    <property type="entry name" value="2-enoyl-CoA Hydratase, Chain A, domain 1"/>
    <property type="match status" value="1"/>
</dbReference>
<keyword evidence="1" id="KW-0413">Isomerase</keyword>
<evidence type="ECO:0000313" key="1">
    <source>
        <dbReference type="EMBL" id="QJY47547.1"/>
    </source>
</evidence>
<reference evidence="1 2" key="1">
    <citation type="submission" date="2020-05" db="EMBL/GenBank/DDBJ databases">
        <authorList>
            <person name="Mo P."/>
        </authorList>
    </citation>
    <scope>NUCLEOTIDE SEQUENCE [LARGE SCALE GENOMIC DNA]</scope>
    <source>
        <strain evidence="1 2">Gen01</strain>
    </source>
</reference>
<sequence length="263" mass="28318">MTQLTHTLDDDGLATLTLHHPPQNRIGVGTSDELLAAVRAIEASDVRAVLLRAEGPDFSLGGDIGPWPEWSRREMRANFEHFMAAFNRFERLSVPTVVAVQGMCLGGGFELALRGDVIIAGEGARFGHPEQSIAIVTLLGGVYRVAARAGRVRALEWAMTGERVPAAEMERCGVVNRVVPDDELLDTATAFARRLAGGPTKAHAAHKALLRTWETGGTAAADDVMFDVALPLWDTEDTAMAIPTAVEALRSGSPRPRMAYQGR</sequence>
<proteinExistence type="predicted"/>
<dbReference type="SUPFAM" id="SSF52096">
    <property type="entry name" value="ClpP/crotonase"/>
    <property type="match status" value="1"/>
</dbReference>
<organism evidence="1 2">
    <name type="scientific">Pseudonocardia broussonetiae</name>
    <dbReference type="NCBI Taxonomy" id="2736640"/>
    <lineage>
        <taxon>Bacteria</taxon>
        <taxon>Bacillati</taxon>
        <taxon>Actinomycetota</taxon>
        <taxon>Actinomycetes</taxon>
        <taxon>Pseudonocardiales</taxon>
        <taxon>Pseudonocardiaceae</taxon>
        <taxon>Pseudonocardia</taxon>
    </lineage>
</organism>
<dbReference type="KEGG" id="pbro:HOP40_18455"/>
<protein>
    <submittedName>
        <fullName evidence="1">Enoyl-CoA hydratase/isomerase family protein</fullName>
    </submittedName>
</protein>
<dbReference type="EMBL" id="CP053564">
    <property type="protein sequence ID" value="QJY47547.1"/>
    <property type="molecule type" value="Genomic_DNA"/>
</dbReference>
<dbReference type="GO" id="GO:0006635">
    <property type="term" value="P:fatty acid beta-oxidation"/>
    <property type="evidence" value="ECO:0007669"/>
    <property type="project" value="TreeGrafter"/>
</dbReference>
<dbReference type="Pfam" id="PF00378">
    <property type="entry name" value="ECH_1"/>
    <property type="match status" value="1"/>
</dbReference>
<dbReference type="PANTHER" id="PTHR11941">
    <property type="entry name" value="ENOYL-COA HYDRATASE-RELATED"/>
    <property type="match status" value="1"/>
</dbReference>
<dbReference type="RefSeq" id="WP_172160257.1">
    <property type="nucleotide sequence ID" value="NZ_CP053564.1"/>
</dbReference>
<dbReference type="Proteomes" id="UP000505377">
    <property type="component" value="Chromosome"/>
</dbReference>
<gene>
    <name evidence="1" type="ORF">HOP40_18455</name>
</gene>
<name>A0A6M6JKR5_9PSEU</name>
<dbReference type="PANTHER" id="PTHR11941:SF54">
    <property type="entry name" value="ENOYL-COA HYDRATASE, MITOCHONDRIAL"/>
    <property type="match status" value="1"/>
</dbReference>